<name>A0ABS4KJD5_9FIRM</name>
<dbReference type="Proteomes" id="UP001314903">
    <property type="component" value="Unassembled WGS sequence"/>
</dbReference>
<proteinExistence type="predicted"/>
<evidence type="ECO:0000259" key="1">
    <source>
        <dbReference type="Pfam" id="PF10135"/>
    </source>
</evidence>
<evidence type="ECO:0000313" key="3">
    <source>
        <dbReference type="Proteomes" id="UP001314903"/>
    </source>
</evidence>
<keyword evidence="2" id="KW-0282">Flagellum</keyword>
<sequence length="100" mass="11624">MEINSFVPKYTPKNVKETEMSDAEKKKLQAVSKEMEAEFLKIMMKAMKSTLNPAELTEKAPGKDIMTDFMIERYAEETAKNEPLGIAKMIYEQYTKEYKK</sequence>
<comment type="caution">
    <text evidence="2">The sequence shown here is derived from an EMBL/GenBank/DDBJ whole genome shotgun (WGS) entry which is preliminary data.</text>
</comment>
<reference evidence="2 3" key="1">
    <citation type="submission" date="2021-03" db="EMBL/GenBank/DDBJ databases">
        <title>Genomic Encyclopedia of Type Strains, Phase IV (KMG-IV): sequencing the most valuable type-strain genomes for metagenomic binning, comparative biology and taxonomic classification.</title>
        <authorList>
            <person name="Goeker M."/>
        </authorList>
    </citation>
    <scope>NUCLEOTIDE SEQUENCE [LARGE SCALE GENOMIC DNA]</scope>
    <source>
        <strain evidence="2 3">DSM 27512</strain>
    </source>
</reference>
<feature type="domain" description="Flagellar protein FlgJ N-terminal" evidence="1">
    <location>
        <begin position="45"/>
        <end position="93"/>
    </location>
</feature>
<protein>
    <submittedName>
        <fullName evidence="2">Flagellar protein FlgJ</fullName>
    </submittedName>
</protein>
<dbReference type="Pfam" id="PF10135">
    <property type="entry name" value="Rod-binding"/>
    <property type="match status" value="1"/>
</dbReference>
<gene>
    <name evidence="2" type="ORF">J2Z35_001035</name>
</gene>
<dbReference type="RefSeq" id="WP_209660134.1">
    <property type="nucleotide sequence ID" value="NZ_JAGGLI010000009.1"/>
</dbReference>
<keyword evidence="2" id="KW-0966">Cell projection</keyword>
<dbReference type="InterPro" id="IPR019301">
    <property type="entry name" value="Flagellar_prot_FlgJ_N"/>
</dbReference>
<dbReference type="EMBL" id="JAGGLI010000009">
    <property type="protein sequence ID" value="MBP2027241.1"/>
    <property type="molecule type" value="Genomic_DNA"/>
</dbReference>
<keyword evidence="2" id="KW-0969">Cilium</keyword>
<keyword evidence="3" id="KW-1185">Reference proteome</keyword>
<evidence type="ECO:0000313" key="2">
    <source>
        <dbReference type="EMBL" id="MBP2027241.1"/>
    </source>
</evidence>
<accession>A0ABS4KJD5</accession>
<organism evidence="2 3">
    <name type="scientific">Acetoanaerobium pronyense</name>
    <dbReference type="NCBI Taxonomy" id="1482736"/>
    <lineage>
        <taxon>Bacteria</taxon>
        <taxon>Bacillati</taxon>
        <taxon>Bacillota</taxon>
        <taxon>Clostridia</taxon>
        <taxon>Peptostreptococcales</taxon>
        <taxon>Filifactoraceae</taxon>
        <taxon>Acetoanaerobium</taxon>
    </lineage>
</organism>